<protein>
    <submittedName>
        <fullName evidence="1">Uncharacterized protein</fullName>
    </submittedName>
</protein>
<dbReference type="Proteomes" id="UP000076154">
    <property type="component" value="Unassembled WGS sequence"/>
</dbReference>
<comment type="caution">
    <text evidence="1">The sequence shown here is derived from an EMBL/GenBank/DDBJ whole genome shotgun (WGS) entry which is preliminary data.</text>
</comment>
<accession>A0A369JB19</accession>
<keyword evidence="2" id="KW-1185">Reference proteome</keyword>
<name>A0A369JB19_HYPMA</name>
<sequence length="169" mass="18689">MSLQASMRTQSLKTSQVPLTSQCCNHMPMSLQYIKPFWGSKRLKTSLFRTPIIPRSHPLCTSCTWSLPGIDCAGTSRAREAFNTRVRGDPHYKLLPDDHGGAHLDRDRYAFLGQMPNGLLPDIDGASTNPGLVHSPTRYERQWGDPDVDFISTTHLPIGTGATRKGPGD</sequence>
<dbReference type="EMBL" id="LUEZ02000080">
    <property type="protein sequence ID" value="RDB19291.1"/>
    <property type="molecule type" value="Genomic_DNA"/>
</dbReference>
<dbReference type="AlphaFoldDB" id="A0A369JB19"/>
<dbReference type="InParanoid" id="A0A369JB19"/>
<organism evidence="1 2">
    <name type="scientific">Hypsizygus marmoreus</name>
    <name type="common">White beech mushroom</name>
    <name type="synonym">Agaricus marmoreus</name>
    <dbReference type="NCBI Taxonomy" id="39966"/>
    <lineage>
        <taxon>Eukaryota</taxon>
        <taxon>Fungi</taxon>
        <taxon>Dikarya</taxon>
        <taxon>Basidiomycota</taxon>
        <taxon>Agaricomycotina</taxon>
        <taxon>Agaricomycetes</taxon>
        <taxon>Agaricomycetidae</taxon>
        <taxon>Agaricales</taxon>
        <taxon>Tricholomatineae</taxon>
        <taxon>Lyophyllaceae</taxon>
        <taxon>Hypsizygus</taxon>
    </lineage>
</organism>
<gene>
    <name evidence="1" type="ORF">Hypma_013591</name>
</gene>
<evidence type="ECO:0000313" key="2">
    <source>
        <dbReference type="Proteomes" id="UP000076154"/>
    </source>
</evidence>
<evidence type="ECO:0000313" key="1">
    <source>
        <dbReference type="EMBL" id="RDB19291.1"/>
    </source>
</evidence>
<proteinExistence type="predicted"/>
<reference evidence="1" key="1">
    <citation type="submission" date="2018-04" db="EMBL/GenBank/DDBJ databases">
        <title>Whole genome sequencing of Hypsizygus marmoreus.</title>
        <authorList>
            <person name="Choi I.-G."/>
            <person name="Min B."/>
            <person name="Kim J.-G."/>
            <person name="Kim S."/>
            <person name="Oh Y.-L."/>
            <person name="Kong W.-S."/>
            <person name="Park H."/>
            <person name="Jeong J."/>
            <person name="Song E.-S."/>
        </authorList>
    </citation>
    <scope>NUCLEOTIDE SEQUENCE [LARGE SCALE GENOMIC DNA]</scope>
    <source>
        <strain evidence="1">51987-8</strain>
    </source>
</reference>